<dbReference type="PANTHER" id="PTHR30093">
    <property type="entry name" value="GENERAL SECRETION PATHWAY PROTEIN G"/>
    <property type="match status" value="1"/>
</dbReference>
<dbReference type="RefSeq" id="WP_162670587.1">
    <property type="nucleotide sequence ID" value="NZ_LR593886.1"/>
</dbReference>
<dbReference type="SUPFAM" id="SSF54523">
    <property type="entry name" value="Pili subunits"/>
    <property type="match status" value="1"/>
</dbReference>
<gene>
    <name evidence="3" type="ORF">SOIL9_14360</name>
</gene>
<proteinExistence type="predicted"/>
<feature type="transmembrane region" description="Helical" evidence="1">
    <location>
        <begin position="7"/>
        <end position="31"/>
    </location>
</feature>
<dbReference type="Proteomes" id="UP000464178">
    <property type="component" value="Chromosome"/>
</dbReference>
<keyword evidence="1" id="KW-1133">Transmembrane helix</keyword>
<reference evidence="3 4" key="1">
    <citation type="submission" date="2019-05" db="EMBL/GenBank/DDBJ databases">
        <authorList>
            <consortium name="Science for Life Laboratories"/>
        </authorList>
    </citation>
    <scope>NUCLEOTIDE SEQUENCE [LARGE SCALE GENOMIC DNA]</scope>
    <source>
        <strain evidence="3">Soil9</strain>
    </source>
</reference>
<dbReference type="NCBIfam" id="TIGR04294">
    <property type="entry name" value="pre_pil_HX9DG"/>
    <property type="match status" value="1"/>
</dbReference>
<protein>
    <recommendedName>
        <fullName evidence="2">DUF1559 domain-containing protein</fullName>
    </recommendedName>
</protein>
<sequence length="327" mass="34244">MRSRRSAFTLIELLVVIAIIAILIGLLLPAVQKVREAAARMSCQNNLKQIALGNMNYESANQKFLPGVSQPGGCCAGTWIIPILPYVEQQNLFSIAPVFGTANYGSNPTVIATRMKMMTCPSDTPTTWNGGSGVLHNYVLNAGNTSLYQQNIPYNCTGGTTTGTGSCVSFGGAPFGFYADPSNVTNDNDAGYAKTGQQFTIASITDGTSNTLAVAEILQAPTQGADIRGYVWWGGSAGFTTYQLPNSTSSTDVVAGGGCGTNNTALYPCTTSSSSTLPRQLVARSRHTGGVNVALCDGSVRMINNSIDLPTWRAAGTSQGGETLPLP</sequence>
<dbReference type="EMBL" id="LR593886">
    <property type="protein sequence ID" value="VTR96278.1"/>
    <property type="molecule type" value="Genomic_DNA"/>
</dbReference>
<evidence type="ECO:0000313" key="3">
    <source>
        <dbReference type="EMBL" id="VTR96278.1"/>
    </source>
</evidence>
<keyword evidence="4" id="KW-1185">Reference proteome</keyword>
<name>A0A6P2D4Q4_9BACT</name>
<dbReference type="Gene3D" id="3.30.700.10">
    <property type="entry name" value="Glycoprotein, Type 4 Pilin"/>
    <property type="match status" value="1"/>
</dbReference>
<dbReference type="Pfam" id="PF07963">
    <property type="entry name" value="N_methyl"/>
    <property type="match status" value="1"/>
</dbReference>
<dbReference type="Pfam" id="PF07596">
    <property type="entry name" value="SBP_bac_10"/>
    <property type="match status" value="1"/>
</dbReference>
<dbReference type="AlphaFoldDB" id="A0A6P2D4Q4"/>
<evidence type="ECO:0000259" key="2">
    <source>
        <dbReference type="Pfam" id="PF07596"/>
    </source>
</evidence>
<feature type="domain" description="DUF1559" evidence="2">
    <location>
        <begin position="32"/>
        <end position="309"/>
    </location>
</feature>
<dbReference type="InterPro" id="IPR011453">
    <property type="entry name" value="DUF1559"/>
</dbReference>
<evidence type="ECO:0000313" key="4">
    <source>
        <dbReference type="Proteomes" id="UP000464178"/>
    </source>
</evidence>
<dbReference type="InterPro" id="IPR027558">
    <property type="entry name" value="Pre_pil_HX9DG_C"/>
</dbReference>
<dbReference type="KEGG" id="gms:SOIL9_14360"/>
<keyword evidence="1" id="KW-0472">Membrane</keyword>
<dbReference type="NCBIfam" id="TIGR02532">
    <property type="entry name" value="IV_pilin_GFxxxE"/>
    <property type="match status" value="1"/>
</dbReference>
<dbReference type="InterPro" id="IPR012902">
    <property type="entry name" value="N_methyl_site"/>
</dbReference>
<organism evidence="3 4">
    <name type="scientific">Gemmata massiliana</name>
    <dbReference type="NCBI Taxonomy" id="1210884"/>
    <lineage>
        <taxon>Bacteria</taxon>
        <taxon>Pseudomonadati</taxon>
        <taxon>Planctomycetota</taxon>
        <taxon>Planctomycetia</taxon>
        <taxon>Gemmatales</taxon>
        <taxon>Gemmataceae</taxon>
        <taxon>Gemmata</taxon>
    </lineage>
</organism>
<accession>A0A6P2D4Q4</accession>
<evidence type="ECO:0000256" key="1">
    <source>
        <dbReference type="SAM" id="Phobius"/>
    </source>
</evidence>
<dbReference type="PANTHER" id="PTHR30093:SF2">
    <property type="entry name" value="TYPE II SECRETION SYSTEM PROTEIN H"/>
    <property type="match status" value="1"/>
</dbReference>
<keyword evidence="1" id="KW-0812">Transmembrane</keyword>
<dbReference type="InterPro" id="IPR045584">
    <property type="entry name" value="Pilin-like"/>
</dbReference>